<reference evidence="1 2" key="1">
    <citation type="submission" date="2018-11" db="EMBL/GenBank/DDBJ databases">
        <authorList>
            <consortium name="Pathogen Informatics"/>
        </authorList>
    </citation>
    <scope>NUCLEOTIDE SEQUENCE [LARGE SCALE GENOMIC DNA]</scope>
</reference>
<sequence>MAVCLTGIIPNFPAVPTTVILQLDPELRQKRPKSEPRGALVESLAGVYDSTAVQPFQYHMRLWPNSGCLVAATWSSGGETCILLDVPALSSTGGGLPLDSLPKLLTEMVLPSTRAPIALGMSAVLVSTTAVHMSTSDLFRPPPAVVVPIVDSFHRVIRVQAVACAGIRL</sequence>
<dbReference type="Proteomes" id="UP000281553">
    <property type="component" value="Unassembled WGS sequence"/>
</dbReference>
<gene>
    <name evidence="1" type="ORF">DILT_LOCUS13095</name>
</gene>
<evidence type="ECO:0000313" key="2">
    <source>
        <dbReference type="Proteomes" id="UP000281553"/>
    </source>
</evidence>
<organism evidence="1 2">
    <name type="scientific">Dibothriocephalus latus</name>
    <name type="common">Fish tapeworm</name>
    <name type="synonym">Diphyllobothrium latum</name>
    <dbReference type="NCBI Taxonomy" id="60516"/>
    <lineage>
        <taxon>Eukaryota</taxon>
        <taxon>Metazoa</taxon>
        <taxon>Spiralia</taxon>
        <taxon>Lophotrochozoa</taxon>
        <taxon>Platyhelminthes</taxon>
        <taxon>Cestoda</taxon>
        <taxon>Eucestoda</taxon>
        <taxon>Diphyllobothriidea</taxon>
        <taxon>Diphyllobothriidae</taxon>
        <taxon>Dibothriocephalus</taxon>
    </lineage>
</organism>
<dbReference type="OrthoDB" id="248320at2759"/>
<proteinExistence type="predicted"/>
<accession>A0A3P7PDW4</accession>
<protein>
    <submittedName>
        <fullName evidence="1">Uncharacterized protein</fullName>
    </submittedName>
</protein>
<evidence type="ECO:0000313" key="1">
    <source>
        <dbReference type="EMBL" id="VDN18092.1"/>
    </source>
</evidence>
<name>A0A3P7PDW4_DIBLA</name>
<keyword evidence="2" id="KW-1185">Reference proteome</keyword>
<dbReference type="AlphaFoldDB" id="A0A3P7PDW4"/>
<dbReference type="EMBL" id="UYRU01068863">
    <property type="protein sequence ID" value="VDN18092.1"/>
    <property type="molecule type" value="Genomic_DNA"/>
</dbReference>